<dbReference type="OMA" id="TYNTAKI"/>
<dbReference type="GO" id="GO:0048046">
    <property type="term" value="C:apoplast"/>
    <property type="evidence" value="ECO:0007669"/>
    <property type="project" value="UniProtKB-SubCell"/>
</dbReference>
<proteinExistence type="inferred from homology"/>
<dbReference type="Gene3D" id="2.60.120.260">
    <property type="entry name" value="Galactose-binding domain-like"/>
    <property type="match status" value="2"/>
</dbReference>
<dbReference type="PROSITE" id="PS50228">
    <property type="entry name" value="SUEL_LECTIN"/>
    <property type="match status" value="1"/>
</dbReference>
<dbReference type="SUPFAM" id="SSF49785">
    <property type="entry name" value="Galactose-binding domain-like"/>
    <property type="match status" value="2"/>
</dbReference>
<reference evidence="13" key="2">
    <citation type="submission" date="2022-03" db="EMBL/GenBank/DDBJ databases">
        <title>Draft title - Genomic analysis of global carrot germplasm unveils the trajectory of domestication and the origin of high carotenoid orange carrot.</title>
        <authorList>
            <person name="Iorizzo M."/>
            <person name="Ellison S."/>
            <person name="Senalik D."/>
            <person name="Macko-Podgorni A."/>
            <person name="Grzebelus D."/>
            <person name="Bostan H."/>
            <person name="Rolling W."/>
            <person name="Curaba J."/>
            <person name="Simon P."/>
        </authorList>
    </citation>
    <scope>NUCLEOTIDE SEQUENCE</scope>
    <source>
        <tissue evidence="13">Leaf</tissue>
    </source>
</reference>
<keyword evidence="5" id="KW-0052">Apoplast</keyword>
<dbReference type="PANTHER" id="PTHR23421">
    <property type="entry name" value="BETA-GALACTOSIDASE RELATED"/>
    <property type="match status" value="1"/>
</dbReference>
<dbReference type="FunFam" id="2.60.120.260:FF:000142">
    <property type="entry name" value="Beta-galactosidase"/>
    <property type="match status" value="1"/>
</dbReference>
<comment type="similarity">
    <text evidence="3 12">Belongs to the glycosyl hydrolase 35 family.</text>
</comment>
<dbReference type="Proteomes" id="UP000077755">
    <property type="component" value="Chromosome 7"/>
</dbReference>
<dbReference type="Gene3D" id="2.60.120.740">
    <property type="match status" value="1"/>
</dbReference>
<dbReference type="InterPro" id="IPR001944">
    <property type="entry name" value="Glycoside_Hdrlase_35"/>
</dbReference>
<evidence type="ECO:0000256" key="1">
    <source>
        <dbReference type="ARBA" id="ARBA00001412"/>
    </source>
</evidence>
<comment type="subcellular location">
    <subcellularLocation>
        <location evidence="2">Secreted</location>
        <location evidence="2">Extracellular space</location>
        <location evidence="2">Apoplast</location>
    </subcellularLocation>
</comment>
<evidence type="ECO:0000256" key="3">
    <source>
        <dbReference type="ARBA" id="ARBA00009809"/>
    </source>
</evidence>
<protein>
    <recommendedName>
        <fullName evidence="4 11">Beta-galactosidase</fullName>
        <ecNumber evidence="4 11">3.2.1.23</ecNumber>
    </recommendedName>
</protein>
<evidence type="ECO:0000256" key="6">
    <source>
        <dbReference type="ARBA" id="ARBA00022525"/>
    </source>
</evidence>
<accession>A0A161Y5W7</accession>
<dbReference type="KEGG" id="dcr:108196472"/>
<dbReference type="Pfam" id="PF21467">
    <property type="entry name" value="BetaGal_gal-bd"/>
    <property type="match status" value="1"/>
</dbReference>
<sequence length="823" mass="92033">MAAKALTLLLLCLVTVCNCMEVTYDSRSFMIDGERKLLISGSIHYPRSTPEMWPDLIKKAKAGGLNMIETYVFWNAHEPEQRKYDFTGNLDLMRFLKTVRDEGMYIMLRIGPYVCAEWTFGGFPVWLHNLDGVKFRTANDVFMNEMQNFTTLIVDMAKKEKLFARQGGPILITQIENEFGNVEHPYGEAGKVYMNWAANMAVSLDTGSPWIMCQQKDAPPIVINTCNGWYCDDFTPNNASSPKIWTENWAGWFMSWGSVRPKRAAEDVAFAVARFYQTGGSLQNYYMYHGGTNFGRTAGGPYITTSYDYDAPLDEYGNLNEPKYSHTKQLHNLLMSMEKPLTEGKVTHIDFGNGAEGTVFVDGQTTSCFFSNKNTSSDALIKYQDMNITVPAWSVSILPDCQTEAYNTAKVNTQTSVMVKRENGAENQPSALKWSWRPENLDVAVIQGKGSIHASEILDQKVLNDMSDYLWYMTSVDIDEKDPVWGTNMSIRINGTGHVLHAYVNGEYVGSKWAKYDVHNYDFETPVKFKPGRNQISLLSALVGLKNYGAFFDDYRAGVCGFVDIVGRNGDEIVTKDLAGHQWVYKNSLHGLDNQLYSQTSKFSAKWQLGYLPVNRSMTWYKTTFKAPLGKDPVVLDLLGLGKGYAWVNGNNLGRYWPSYLAPEDGCDDECDYRAKYDASQCNYGCGEPTQRWYHVPRDFLSATGVNELVLFEEFGGNPSQVNFKTVVVGSACGSAYEHKTMELSCQGRSITQIKFASFGNPMGTCGSFKKGTCEGSKDALSILQKACIGKETCSLVANENIFGPTSCADSPKKLLVEAVCAI</sequence>
<dbReference type="EMBL" id="CP093349">
    <property type="protein sequence ID" value="WOH09005.1"/>
    <property type="molecule type" value="Genomic_DNA"/>
</dbReference>
<dbReference type="InterPro" id="IPR019801">
    <property type="entry name" value="Glyco_hydro_35_CS"/>
</dbReference>
<dbReference type="Pfam" id="PF01301">
    <property type="entry name" value="Glyco_hydro_35"/>
    <property type="match status" value="1"/>
</dbReference>
<organism evidence="13 14">
    <name type="scientific">Daucus carota subsp. sativus</name>
    <name type="common">Carrot</name>
    <dbReference type="NCBI Taxonomy" id="79200"/>
    <lineage>
        <taxon>Eukaryota</taxon>
        <taxon>Viridiplantae</taxon>
        <taxon>Streptophyta</taxon>
        <taxon>Embryophyta</taxon>
        <taxon>Tracheophyta</taxon>
        <taxon>Spermatophyta</taxon>
        <taxon>Magnoliopsida</taxon>
        <taxon>eudicotyledons</taxon>
        <taxon>Gunneridae</taxon>
        <taxon>Pentapetalae</taxon>
        <taxon>asterids</taxon>
        <taxon>campanulids</taxon>
        <taxon>Apiales</taxon>
        <taxon>Apiaceae</taxon>
        <taxon>Apioideae</taxon>
        <taxon>Scandiceae</taxon>
        <taxon>Daucinae</taxon>
        <taxon>Daucus</taxon>
        <taxon>Daucus sect. Daucus</taxon>
    </lineage>
</organism>
<dbReference type="InterPro" id="IPR017853">
    <property type="entry name" value="GH"/>
</dbReference>
<dbReference type="InterPro" id="IPR000922">
    <property type="entry name" value="Lectin_gal-bd_dom"/>
</dbReference>
<keyword evidence="6" id="KW-0964">Secreted</keyword>
<comment type="catalytic activity">
    <reaction evidence="1 11">
        <text>Hydrolysis of terminal non-reducing beta-D-galactose residues in beta-D-galactosides.</text>
        <dbReference type="EC" id="3.2.1.23"/>
    </reaction>
</comment>
<keyword evidence="9" id="KW-0325">Glycoprotein</keyword>
<dbReference type="AlphaFoldDB" id="A0A161Y5W7"/>
<evidence type="ECO:0000256" key="12">
    <source>
        <dbReference type="RuleBase" id="RU003679"/>
    </source>
</evidence>
<dbReference type="EC" id="3.2.1.23" evidence="4 11"/>
<dbReference type="InterPro" id="IPR008979">
    <property type="entry name" value="Galactose-bd-like_sf"/>
</dbReference>
<reference evidence="13" key="1">
    <citation type="journal article" date="2016" name="Nat. Genet.">
        <title>A high-quality carrot genome assembly provides new insights into carotenoid accumulation and asterid genome evolution.</title>
        <authorList>
            <person name="Iorizzo M."/>
            <person name="Ellison S."/>
            <person name="Senalik D."/>
            <person name="Zeng P."/>
            <person name="Satapoomin P."/>
            <person name="Huang J."/>
            <person name="Bowman M."/>
            <person name="Iovene M."/>
            <person name="Sanseverino W."/>
            <person name="Cavagnaro P."/>
            <person name="Yildiz M."/>
            <person name="Macko-Podgorni A."/>
            <person name="Moranska E."/>
            <person name="Grzebelus E."/>
            <person name="Grzebelus D."/>
            <person name="Ashrafi H."/>
            <person name="Zheng Z."/>
            <person name="Cheng S."/>
            <person name="Spooner D."/>
            <person name="Van Deynze A."/>
            <person name="Simon P."/>
        </authorList>
    </citation>
    <scope>NUCLEOTIDE SEQUENCE</scope>
    <source>
        <tissue evidence="13">Leaf</tissue>
    </source>
</reference>
<name>A0A161Y5W7_DAUCS</name>
<dbReference type="Gramene" id="KZM87669">
    <property type="protein sequence ID" value="KZM87669"/>
    <property type="gene ID" value="DCAR_024770"/>
</dbReference>
<evidence type="ECO:0000313" key="14">
    <source>
        <dbReference type="Proteomes" id="UP000077755"/>
    </source>
</evidence>
<dbReference type="OrthoDB" id="1657402at2759"/>
<dbReference type="InterPro" id="IPR041392">
    <property type="entry name" value="GHD"/>
</dbReference>
<evidence type="ECO:0000256" key="8">
    <source>
        <dbReference type="ARBA" id="ARBA00022801"/>
    </source>
</evidence>
<evidence type="ECO:0000256" key="4">
    <source>
        <dbReference type="ARBA" id="ARBA00012756"/>
    </source>
</evidence>
<dbReference type="Gene3D" id="3.20.20.80">
    <property type="entry name" value="Glycosidases"/>
    <property type="match status" value="1"/>
</dbReference>
<evidence type="ECO:0000313" key="13">
    <source>
        <dbReference type="EMBL" id="WOH09005.1"/>
    </source>
</evidence>
<dbReference type="Pfam" id="PF17834">
    <property type="entry name" value="GHD"/>
    <property type="match status" value="1"/>
</dbReference>
<dbReference type="GO" id="GO:0030246">
    <property type="term" value="F:carbohydrate binding"/>
    <property type="evidence" value="ECO:0007669"/>
    <property type="project" value="InterPro"/>
</dbReference>
<dbReference type="Pfam" id="PF02140">
    <property type="entry name" value="SUEL_Lectin"/>
    <property type="match status" value="1"/>
</dbReference>
<evidence type="ECO:0000256" key="10">
    <source>
        <dbReference type="ARBA" id="ARBA00023295"/>
    </source>
</evidence>
<dbReference type="SUPFAM" id="SSF51445">
    <property type="entry name" value="(Trans)glycosidases"/>
    <property type="match status" value="1"/>
</dbReference>
<dbReference type="PROSITE" id="PS01182">
    <property type="entry name" value="GLYCOSYL_HYDROL_F35"/>
    <property type="match status" value="1"/>
</dbReference>
<keyword evidence="8 11" id="KW-0378">Hydrolase</keyword>
<dbReference type="FunFam" id="3.20.20.80:FF:000098">
    <property type="entry name" value="Beta-galactosidase"/>
    <property type="match status" value="1"/>
</dbReference>
<dbReference type="GO" id="GO:0005975">
    <property type="term" value="P:carbohydrate metabolic process"/>
    <property type="evidence" value="ECO:0007669"/>
    <property type="project" value="InterPro"/>
</dbReference>
<evidence type="ECO:0000256" key="11">
    <source>
        <dbReference type="RuleBase" id="RU000675"/>
    </source>
</evidence>
<evidence type="ECO:0000256" key="7">
    <source>
        <dbReference type="ARBA" id="ARBA00022729"/>
    </source>
</evidence>
<dbReference type="InterPro" id="IPR048913">
    <property type="entry name" value="BetaGal_gal-bd"/>
</dbReference>
<gene>
    <name evidence="13" type="ORF">DCAR_0728456</name>
</gene>
<evidence type="ECO:0000256" key="5">
    <source>
        <dbReference type="ARBA" id="ARBA00022523"/>
    </source>
</evidence>
<evidence type="ECO:0000256" key="2">
    <source>
        <dbReference type="ARBA" id="ARBA00004271"/>
    </source>
</evidence>
<dbReference type="CDD" id="cd22842">
    <property type="entry name" value="Gal_Rha_Lectin_BGal"/>
    <property type="match status" value="1"/>
</dbReference>
<keyword evidence="14" id="KW-1185">Reference proteome</keyword>
<dbReference type="GO" id="GO:0004565">
    <property type="term" value="F:beta-galactosidase activity"/>
    <property type="evidence" value="ECO:0007669"/>
    <property type="project" value="UniProtKB-EC"/>
</dbReference>
<dbReference type="InterPro" id="IPR031330">
    <property type="entry name" value="Gly_Hdrlase_35_cat"/>
</dbReference>
<dbReference type="InterPro" id="IPR043159">
    <property type="entry name" value="Lectin_gal-bd_sf"/>
</dbReference>
<evidence type="ECO:0000256" key="9">
    <source>
        <dbReference type="ARBA" id="ARBA00023180"/>
    </source>
</evidence>
<dbReference type="PRINTS" id="PR00742">
    <property type="entry name" value="GLHYDRLASE35"/>
</dbReference>
<keyword evidence="10 11" id="KW-0326">Glycosidase</keyword>
<keyword evidence="7" id="KW-0732">Signal</keyword>